<feature type="repeat" description="ANK" evidence="3">
    <location>
        <begin position="412"/>
        <end position="444"/>
    </location>
</feature>
<dbReference type="InterPro" id="IPR036770">
    <property type="entry name" value="Ankyrin_rpt-contain_sf"/>
</dbReference>
<evidence type="ECO:0000256" key="1">
    <source>
        <dbReference type="ARBA" id="ARBA00022737"/>
    </source>
</evidence>
<evidence type="ECO:0000313" key="5">
    <source>
        <dbReference type="EMBL" id="KAH7136332.1"/>
    </source>
</evidence>
<dbReference type="AlphaFoldDB" id="A0A9P9EFV4"/>
<dbReference type="PANTHER" id="PTHR24198">
    <property type="entry name" value="ANKYRIN REPEAT AND PROTEIN KINASE DOMAIN-CONTAINING PROTEIN"/>
    <property type="match status" value="1"/>
</dbReference>
<dbReference type="Proteomes" id="UP000738349">
    <property type="component" value="Unassembled WGS sequence"/>
</dbReference>
<feature type="repeat" description="ANK" evidence="3">
    <location>
        <begin position="551"/>
        <end position="583"/>
    </location>
</feature>
<feature type="repeat" description="ANK" evidence="3">
    <location>
        <begin position="445"/>
        <end position="477"/>
    </location>
</feature>
<organism evidence="5 6">
    <name type="scientific">Dactylonectria macrodidyma</name>
    <dbReference type="NCBI Taxonomy" id="307937"/>
    <lineage>
        <taxon>Eukaryota</taxon>
        <taxon>Fungi</taxon>
        <taxon>Dikarya</taxon>
        <taxon>Ascomycota</taxon>
        <taxon>Pezizomycotina</taxon>
        <taxon>Sordariomycetes</taxon>
        <taxon>Hypocreomycetidae</taxon>
        <taxon>Hypocreales</taxon>
        <taxon>Nectriaceae</taxon>
        <taxon>Dactylonectria</taxon>
    </lineage>
</organism>
<evidence type="ECO:0000256" key="2">
    <source>
        <dbReference type="ARBA" id="ARBA00023043"/>
    </source>
</evidence>
<feature type="region of interest" description="Disordered" evidence="4">
    <location>
        <begin position="646"/>
        <end position="665"/>
    </location>
</feature>
<dbReference type="SUPFAM" id="SSF48403">
    <property type="entry name" value="Ankyrin repeat"/>
    <property type="match status" value="2"/>
</dbReference>
<dbReference type="PROSITE" id="PS50088">
    <property type="entry name" value="ANK_REPEAT"/>
    <property type="match status" value="6"/>
</dbReference>
<dbReference type="Pfam" id="PF12796">
    <property type="entry name" value="Ank_2"/>
    <property type="match status" value="3"/>
</dbReference>
<dbReference type="PANTHER" id="PTHR24198:SF165">
    <property type="entry name" value="ANKYRIN REPEAT-CONTAINING PROTEIN-RELATED"/>
    <property type="match status" value="1"/>
</dbReference>
<dbReference type="Gene3D" id="1.25.40.20">
    <property type="entry name" value="Ankyrin repeat-containing domain"/>
    <property type="match status" value="1"/>
</dbReference>
<comment type="caution">
    <text evidence="5">The sequence shown here is derived from an EMBL/GenBank/DDBJ whole genome shotgun (WGS) entry which is preliminary data.</text>
</comment>
<name>A0A9P9EFV4_9HYPO</name>
<feature type="repeat" description="ANK" evidence="3">
    <location>
        <begin position="584"/>
        <end position="616"/>
    </location>
</feature>
<keyword evidence="2 3" id="KW-0040">ANK repeat</keyword>
<feature type="repeat" description="ANK" evidence="3">
    <location>
        <begin position="379"/>
        <end position="411"/>
    </location>
</feature>
<keyword evidence="6" id="KW-1185">Reference proteome</keyword>
<accession>A0A9P9EFV4</accession>
<feature type="region of interest" description="Disordered" evidence="4">
    <location>
        <begin position="193"/>
        <end position="223"/>
    </location>
</feature>
<dbReference type="EMBL" id="JAGMUV010000013">
    <property type="protein sequence ID" value="KAH7136332.1"/>
    <property type="molecule type" value="Genomic_DNA"/>
</dbReference>
<keyword evidence="1" id="KW-0677">Repeat</keyword>
<sequence length="674" mass="71002">MNGFSVTSLTTLCSSISSRAVSSAAEANSLAGFLDGGDQRVLQLALVSSALEQLRCHTAQLEEALDVATAISERLRAVLARSLAACEDAMGALHKQLMNLQPGDGGKSDSSFLVAHGGFLMTYGQLFAYLVDVLSLGERGQQDLRLDSPAGNYMMEQAETATRLAANSREILPDSGTAGSSTQPPIDEQDALVKTTNEPPPYSISTSVAPTSPSVPQVENPSGRPKGFSFTHSLKALASGLRSKPDPFVSALCHAVTLGDDRQVAGLISQGTNVNGRNEAGDTPLKCAMLSDQAGAARLVLAAGAEATNSSWSELPPLFQAASMGSLQVAKVLLDSGASIHSKAISGQPHFVEVVAKGNVPAVRFLLENGADANTMAITGQVVIAQAAKDENIELVDLLIQHGANVNATDIIGNPILATAVESGNIDMIELLLKKGGNVNARTYIGTSILEHAIAKKRIDIAKQLLAGGANVGATDVHSQPILINIIRNPHLNDDEKISMIRLLLDKGADPDVTDRIYGLPAICHAVEMHSAAVVDEMLRYGAKTKVRMLAGQTLLTYAIDVYQRDQVNVLLGHGVDINEVDGLNRTPLMLALLRVDYNLTKVLVDYGADATAKANKGAVDFVKALQRNDLLDLLGLVEGSSARRESNVSSVPEPAAERSQSPPPIYEAAIGKV</sequence>
<evidence type="ECO:0000256" key="3">
    <source>
        <dbReference type="PROSITE-ProRule" id="PRU00023"/>
    </source>
</evidence>
<protein>
    <submittedName>
        <fullName evidence="5">Ankyrin repeat-containing domain protein</fullName>
    </submittedName>
</protein>
<dbReference type="SMART" id="SM00248">
    <property type="entry name" value="ANK"/>
    <property type="match status" value="10"/>
</dbReference>
<evidence type="ECO:0000256" key="4">
    <source>
        <dbReference type="SAM" id="MobiDB-lite"/>
    </source>
</evidence>
<dbReference type="InterPro" id="IPR002110">
    <property type="entry name" value="Ankyrin_rpt"/>
</dbReference>
<dbReference type="PROSITE" id="PS50297">
    <property type="entry name" value="ANK_REP_REGION"/>
    <property type="match status" value="2"/>
</dbReference>
<gene>
    <name evidence="5" type="ORF">EDB81DRAFT_725154</name>
</gene>
<reference evidence="5" key="1">
    <citation type="journal article" date="2021" name="Nat. Commun.">
        <title>Genetic determinants of endophytism in the Arabidopsis root mycobiome.</title>
        <authorList>
            <person name="Mesny F."/>
            <person name="Miyauchi S."/>
            <person name="Thiergart T."/>
            <person name="Pickel B."/>
            <person name="Atanasova L."/>
            <person name="Karlsson M."/>
            <person name="Huettel B."/>
            <person name="Barry K.W."/>
            <person name="Haridas S."/>
            <person name="Chen C."/>
            <person name="Bauer D."/>
            <person name="Andreopoulos W."/>
            <person name="Pangilinan J."/>
            <person name="LaButti K."/>
            <person name="Riley R."/>
            <person name="Lipzen A."/>
            <person name="Clum A."/>
            <person name="Drula E."/>
            <person name="Henrissat B."/>
            <person name="Kohler A."/>
            <person name="Grigoriev I.V."/>
            <person name="Martin F.M."/>
            <person name="Hacquard S."/>
        </authorList>
    </citation>
    <scope>NUCLEOTIDE SEQUENCE</scope>
    <source>
        <strain evidence="5">MPI-CAGE-AT-0147</strain>
    </source>
</reference>
<feature type="repeat" description="ANK" evidence="3">
    <location>
        <begin position="313"/>
        <end position="345"/>
    </location>
</feature>
<dbReference type="OrthoDB" id="20872at2759"/>
<evidence type="ECO:0000313" key="6">
    <source>
        <dbReference type="Proteomes" id="UP000738349"/>
    </source>
</evidence>
<feature type="compositionally biased region" description="Low complexity" evidence="4">
    <location>
        <begin position="203"/>
        <end position="218"/>
    </location>
</feature>
<proteinExistence type="predicted"/>